<dbReference type="EMBL" id="CM026421">
    <property type="protein sequence ID" value="KAG0592848.1"/>
    <property type="molecule type" value="Genomic_DNA"/>
</dbReference>
<dbReference type="AlphaFoldDB" id="A0A8T0JDF1"/>
<evidence type="ECO:0000313" key="2">
    <source>
        <dbReference type="EMBL" id="KAG0592848.1"/>
    </source>
</evidence>
<evidence type="ECO:0000256" key="1">
    <source>
        <dbReference type="SAM" id="MobiDB-lite"/>
    </source>
</evidence>
<feature type="region of interest" description="Disordered" evidence="1">
    <location>
        <begin position="96"/>
        <end position="140"/>
    </location>
</feature>
<evidence type="ECO:0000313" key="3">
    <source>
        <dbReference type="Proteomes" id="UP000822688"/>
    </source>
</evidence>
<gene>
    <name evidence="2" type="ORF">KC19_1G284600</name>
</gene>
<sequence>MLHLRSYIKLKHLHRNPLATWEDAQWMYEWSKPNLGTGLCTWLVFILFSEETFSMRNPGAYRWLALPQSIQQKLPALNIKLANWRLTINELKFFLGPSPPTNLPEVGTQPWRPEDPPERAASASGGSDGDGSPIKEPHVC</sequence>
<name>A0A8T0JDF1_CERPU</name>
<comment type="caution">
    <text evidence="2">The sequence shown here is derived from an EMBL/GenBank/DDBJ whole genome shotgun (WGS) entry which is preliminary data.</text>
</comment>
<accession>A0A8T0JDF1</accession>
<organism evidence="2 3">
    <name type="scientific">Ceratodon purpureus</name>
    <name type="common">Fire moss</name>
    <name type="synonym">Dicranum purpureum</name>
    <dbReference type="NCBI Taxonomy" id="3225"/>
    <lineage>
        <taxon>Eukaryota</taxon>
        <taxon>Viridiplantae</taxon>
        <taxon>Streptophyta</taxon>
        <taxon>Embryophyta</taxon>
        <taxon>Bryophyta</taxon>
        <taxon>Bryophytina</taxon>
        <taxon>Bryopsida</taxon>
        <taxon>Dicranidae</taxon>
        <taxon>Pseudoditrichales</taxon>
        <taxon>Ditrichaceae</taxon>
        <taxon>Ceratodon</taxon>
    </lineage>
</organism>
<proteinExistence type="predicted"/>
<dbReference type="Proteomes" id="UP000822688">
    <property type="component" value="Chromosome 1"/>
</dbReference>
<protein>
    <submittedName>
        <fullName evidence="2">Uncharacterized protein</fullName>
    </submittedName>
</protein>
<reference evidence="2" key="1">
    <citation type="submission" date="2020-06" db="EMBL/GenBank/DDBJ databases">
        <title>WGS assembly of Ceratodon purpureus strain R40.</title>
        <authorList>
            <person name="Carey S.B."/>
            <person name="Jenkins J."/>
            <person name="Shu S."/>
            <person name="Lovell J.T."/>
            <person name="Sreedasyam A."/>
            <person name="Maumus F."/>
            <person name="Tiley G.P."/>
            <person name="Fernandez-Pozo N."/>
            <person name="Barry K."/>
            <person name="Chen C."/>
            <person name="Wang M."/>
            <person name="Lipzen A."/>
            <person name="Daum C."/>
            <person name="Saski C.A."/>
            <person name="Payton A.C."/>
            <person name="Mcbreen J.C."/>
            <person name="Conrad R.E."/>
            <person name="Kollar L.M."/>
            <person name="Olsson S."/>
            <person name="Huttunen S."/>
            <person name="Landis J.B."/>
            <person name="Wickett N.J."/>
            <person name="Johnson M.G."/>
            <person name="Rensing S.A."/>
            <person name="Grimwood J."/>
            <person name="Schmutz J."/>
            <person name="Mcdaniel S.F."/>
        </authorList>
    </citation>
    <scope>NUCLEOTIDE SEQUENCE</scope>
    <source>
        <strain evidence="2">R40</strain>
    </source>
</reference>
<keyword evidence="3" id="KW-1185">Reference proteome</keyword>